<feature type="region of interest" description="Disordered" evidence="1">
    <location>
        <begin position="215"/>
        <end position="241"/>
    </location>
</feature>
<proteinExistence type="predicted"/>
<keyword evidence="4" id="KW-1185">Reference proteome</keyword>
<organism evidence="3 4">
    <name type="scientific">Clohesyomyces aquaticus</name>
    <dbReference type="NCBI Taxonomy" id="1231657"/>
    <lineage>
        <taxon>Eukaryota</taxon>
        <taxon>Fungi</taxon>
        <taxon>Dikarya</taxon>
        <taxon>Ascomycota</taxon>
        <taxon>Pezizomycotina</taxon>
        <taxon>Dothideomycetes</taxon>
        <taxon>Pleosporomycetidae</taxon>
        <taxon>Pleosporales</taxon>
        <taxon>Lindgomycetaceae</taxon>
        <taxon>Clohesyomyces</taxon>
    </lineage>
</organism>
<dbReference type="PANTHER" id="PTHR43268">
    <property type="entry name" value="THIOSULFATE SULFURTRANSFERASE/RHODANESE-LIKE DOMAIN-CONTAINING PROTEIN 2"/>
    <property type="match status" value="1"/>
</dbReference>
<sequence>MCEEGEIPLIDVRNHYESRIGYFVTGRGDVAVRPQVRRFSQWPGYVARHVLGNEAFKKPIATYCTGGIRCEKGARWMQETLAAEGDRGDYPVYTLHGGIVAYQAWMQKEVEAGWKKPEDSFFKGKNYVFDARGAIAPDGGTEGKVATCHGCGKDEDRLGKCQRVGCHLVLVVCEPCEMEGGVACCEDCRRNVTMRHDEGSKARKLCRCESHREKSLWGDGGAKLGHSKPRQKTRGREVLVQ</sequence>
<feature type="domain" description="Rhodanese" evidence="2">
    <location>
        <begin position="3"/>
        <end position="110"/>
    </location>
</feature>
<dbReference type="OrthoDB" id="25002at2759"/>
<dbReference type="InterPro" id="IPR001763">
    <property type="entry name" value="Rhodanese-like_dom"/>
</dbReference>
<dbReference type="InterPro" id="IPR036873">
    <property type="entry name" value="Rhodanese-like_dom_sf"/>
</dbReference>
<comment type="caution">
    <text evidence="3">The sequence shown here is derived from an EMBL/GenBank/DDBJ whole genome shotgun (WGS) entry which is preliminary data.</text>
</comment>
<accession>A0A1Y1Z2M0</accession>
<protein>
    <recommendedName>
        <fullName evidence="2">Rhodanese domain-containing protein</fullName>
    </recommendedName>
</protein>
<dbReference type="EMBL" id="MCFA01000134">
    <property type="protein sequence ID" value="ORY04542.1"/>
    <property type="molecule type" value="Genomic_DNA"/>
</dbReference>
<dbReference type="AlphaFoldDB" id="A0A1Y1Z2M0"/>
<evidence type="ECO:0000256" key="1">
    <source>
        <dbReference type="SAM" id="MobiDB-lite"/>
    </source>
</evidence>
<evidence type="ECO:0000313" key="3">
    <source>
        <dbReference type="EMBL" id="ORY04542.1"/>
    </source>
</evidence>
<gene>
    <name evidence="3" type="ORF">BCR34DRAFT_491443</name>
</gene>
<evidence type="ECO:0000313" key="4">
    <source>
        <dbReference type="Proteomes" id="UP000193144"/>
    </source>
</evidence>
<dbReference type="SUPFAM" id="SSF52821">
    <property type="entry name" value="Rhodanese/Cell cycle control phosphatase"/>
    <property type="match status" value="1"/>
</dbReference>
<dbReference type="InterPro" id="IPR022111">
    <property type="entry name" value="Rhodanese_C"/>
</dbReference>
<dbReference type="Pfam" id="PF12368">
    <property type="entry name" value="Rhodanese_C"/>
    <property type="match status" value="1"/>
</dbReference>
<evidence type="ECO:0000259" key="2">
    <source>
        <dbReference type="PROSITE" id="PS50206"/>
    </source>
</evidence>
<dbReference type="InterPro" id="IPR020936">
    <property type="entry name" value="TrhO"/>
</dbReference>
<dbReference type="Proteomes" id="UP000193144">
    <property type="component" value="Unassembled WGS sequence"/>
</dbReference>
<dbReference type="PROSITE" id="PS50206">
    <property type="entry name" value="RHODANESE_3"/>
    <property type="match status" value="1"/>
</dbReference>
<dbReference type="STRING" id="1231657.A0A1Y1Z2M0"/>
<name>A0A1Y1Z2M0_9PLEO</name>
<reference evidence="3 4" key="1">
    <citation type="submission" date="2016-07" db="EMBL/GenBank/DDBJ databases">
        <title>Pervasive Adenine N6-methylation of Active Genes in Fungi.</title>
        <authorList>
            <consortium name="DOE Joint Genome Institute"/>
            <person name="Mondo S.J."/>
            <person name="Dannebaum R.O."/>
            <person name="Kuo R.C."/>
            <person name="Labutti K."/>
            <person name="Haridas S."/>
            <person name="Kuo A."/>
            <person name="Salamov A."/>
            <person name="Ahrendt S.R."/>
            <person name="Lipzen A."/>
            <person name="Sullivan W."/>
            <person name="Andreopoulos W.B."/>
            <person name="Clum A."/>
            <person name="Lindquist E."/>
            <person name="Daum C."/>
            <person name="Ramamoorthy G.K."/>
            <person name="Gryganskyi A."/>
            <person name="Culley D."/>
            <person name="Magnuson J.K."/>
            <person name="James T.Y."/>
            <person name="O'Malley M.A."/>
            <person name="Stajich J.E."/>
            <person name="Spatafora J.W."/>
            <person name="Visel A."/>
            <person name="Grigoriev I.V."/>
        </authorList>
    </citation>
    <scope>NUCLEOTIDE SEQUENCE [LARGE SCALE GENOMIC DNA]</scope>
    <source>
        <strain evidence="3 4">CBS 115471</strain>
    </source>
</reference>
<dbReference type="Gene3D" id="3.40.250.10">
    <property type="entry name" value="Rhodanese-like domain"/>
    <property type="match status" value="1"/>
</dbReference>
<dbReference type="PANTHER" id="PTHR43268:SF6">
    <property type="entry name" value="THIOSULFATE SULFURTRANSFERASE_RHODANESE-LIKE DOMAIN-CONTAINING PROTEIN 2"/>
    <property type="match status" value="1"/>
</dbReference>